<evidence type="ECO:0000313" key="2">
    <source>
        <dbReference type="Proteomes" id="UP001596065"/>
    </source>
</evidence>
<proteinExistence type="predicted"/>
<protein>
    <submittedName>
        <fullName evidence="1">Uncharacterized protein</fullName>
    </submittedName>
</protein>
<evidence type="ECO:0000313" key="1">
    <source>
        <dbReference type="EMBL" id="MFC5657655.1"/>
    </source>
</evidence>
<gene>
    <name evidence="1" type="ORF">ACFP3J_19450</name>
</gene>
<reference evidence="2" key="1">
    <citation type="journal article" date="2019" name="Int. J. Syst. Evol. Microbiol.">
        <title>The Global Catalogue of Microorganisms (GCM) 10K type strain sequencing project: providing services to taxonomists for standard genome sequencing and annotation.</title>
        <authorList>
            <consortium name="The Broad Institute Genomics Platform"/>
            <consortium name="The Broad Institute Genome Sequencing Center for Infectious Disease"/>
            <person name="Wu L."/>
            <person name="Ma J."/>
        </authorList>
    </citation>
    <scope>NUCLEOTIDE SEQUENCE [LARGE SCALE GENOMIC DNA]</scope>
    <source>
        <strain evidence="2">KCTC 5701</strain>
    </source>
</reference>
<organism evidence="1 2">
    <name type="scientific">Streptomyces nogalater</name>
    <dbReference type="NCBI Taxonomy" id="38314"/>
    <lineage>
        <taxon>Bacteria</taxon>
        <taxon>Bacillati</taxon>
        <taxon>Actinomycetota</taxon>
        <taxon>Actinomycetes</taxon>
        <taxon>Kitasatosporales</taxon>
        <taxon>Streptomycetaceae</taxon>
        <taxon>Streptomyces</taxon>
    </lineage>
</organism>
<dbReference type="RefSeq" id="WP_344352387.1">
    <property type="nucleotide sequence ID" value="NZ_BAAASM010000060.1"/>
</dbReference>
<name>A0ABW0WMX8_STRNO</name>
<dbReference type="EMBL" id="JBHSOE010000032">
    <property type="protein sequence ID" value="MFC5657655.1"/>
    <property type="molecule type" value="Genomic_DNA"/>
</dbReference>
<accession>A0ABW0WMX8</accession>
<sequence length="110" mass="11465">MTTIAMTQALERDALVLLAEYDAGSWRPTVGEHLLAEGLARSPWDGTVFRAALRSLTDDVGGGRLVDVLAPAAPLLESVDTSGARPALLAVRQLLDALAADAASLLNQDG</sequence>
<comment type="caution">
    <text evidence="1">The sequence shown here is derived from an EMBL/GenBank/DDBJ whole genome shotgun (WGS) entry which is preliminary data.</text>
</comment>
<dbReference type="Proteomes" id="UP001596065">
    <property type="component" value="Unassembled WGS sequence"/>
</dbReference>
<keyword evidence="2" id="KW-1185">Reference proteome</keyword>